<dbReference type="OrthoDB" id="2936905at2"/>
<gene>
    <name evidence="2" type="ORF">AF332_12400</name>
</gene>
<comment type="caution">
    <text evidence="2">The sequence shown here is derived from an EMBL/GenBank/DDBJ whole genome shotgun (WGS) entry which is preliminary data.</text>
</comment>
<evidence type="ECO:0000313" key="3">
    <source>
        <dbReference type="Proteomes" id="UP000037109"/>
    </source>
</evidence>
<dbReference type="Proteomes" id="UP000037109">
    <property type="component" value="Unassembled WGS sequence"/>
</dbReference>
<feature type="transmembrane region" description="Helical" evidence="1">
    <location>
        <begin position="28"/>
        <end position="44"/>
    </location>
</feature>
<feature type="transmembrane region" description="Helical" evidence="1">
    <location>
        <begin position="6"/>
        <end position="23"/>
    </location>
</feature>
<reference evidence="3" key="1">
    <citation type="submission" date="2015-07" db="EMBL/GenBank/DDBJ databases">
        <title>Fjat-10036 dsm4.</title>
        <authorList>
            <person name="Liu B."/>
            <person name="Wang J."/>
            <person name="Zhu Y."/>
            <person name="Liu G."/>
            <person name="Chen Q."/>
            <person name="Chen Z."/>
            <person name="Lan J."/>
            <person name="Che J."/>
            <person name="Ge C."/>
            <person name="Shi H."/>
            <person name="Pan Z."/>
            <person name="Liu X."/>
        </authorList>
    </citation>
    <scope>NUCLEOTIDE SEQUENCE [LARGE SCALE GENOMIC DNA]</scope>
    <source>
        <strain evidence="3">DSM 4</strain>
    </source>
</reference>
<dbReference type="EMBL" id="LGUF01000007">
    <property type="protein sequence ID" value="KON87551.1"/>
    <property type="molecule type" value="Genomic_DNA"/>
</dbReference>
<keyword evidence="1" id="KW-1133">Transmembrane helix</keyword>
<feature type="transmembrane region" description="Helical" evidence="1">
    <location>
        <begin position="50"/>
        <end position="69"/>
    </location>
</feature>
<keyword evidence="3" id="KW-1185">Reference proteome</keyword>
<sequence>MITAVLWLSFALSLISLIAGIMNQSWKLALLSFILLLPLGYYLSGAENTLRFLSALPGVPLILAIIFYFQSGKSMLKQKNK</sequence>
<evidence type="ECO:0000256" key="1">
    <source>
        <dbReference type="SAM" id="Phobius"/>
    </source>
</evidence>
<protein>
    <submittedName>
        <fullName evidence="2">Uncharacterized protein</fullName>
    </submittedName>
</protein>
<proteinExistence type="predicted"/>
<accession>A0A0M0GDN5</accession>
<evidence type="ECO:0000313" key="2">
    <source>
        <dbReference type="EMBL" id="KON87551.1"/>
    </source>
</evidence>
<name>A0A0M0GDN5_SPOGL</name>
<organism evidence="2 3">
    <name type="scientific">Sporosarcina globispora</name>
    <name type="common">Bacillus globisporus</name>
    <dbReference type="NCBI Taxonomy" id="1459"/>
    <lineage>
        <taxon>Bacteria</taxon>
        <taxon>Bacillati</taxon>
        <taxon>Bacillota</taxon>
        <taxon>Bacilli</taxon>
        <taxon>Bacillales</taxon>
        <taxon>Caryophanaceae</taxon>
        <taxon>Sporosarcina</taxon>
    </lineage>
</organism>
<keyword evidence="1" id="KW-0812">Transmembrane</keyword>
<dbReference type="RefSeq" id="WP_053434909.1">
    <property type="nucleotide sequence ID" value="NZ_LGUF01000007.1"/>
</dbReference>
<dbReference type="AlphaFoldDB" id="A0A0M0GDN5"/>
<keyword evidence="1" id="KW-0472">Membrane</keyword>
<dbReference type="PATRIC" id="fig|1459.3.peg.2679"/>